<accession>A4BK64</accession>
<comment type="caution">
    <text evidence="2">The sequence shown here is derived from an EMBL/GenBank/DDBJ whole genome shotgun (WGS) entry which is preliminary data.</text>
</comment>
<gene>
    <name evidence="2" type="ORF">MED297_09641</name>
</gene>
<evidence type="ECO:0000313" key="2">
    <source>
        <dbReference type="EMBL" id="EAR07493.1"/>
    </source>
</evidence>
<feature type="region of interest" description="Disordered" evidence="1">
    <location>
        <begin position="75"/>
        <end position="113"/>
    </location>
</feature>
<organism evidence="2 3">
    <name type="scientific">Reinekea blandensis MED297</name>
    <dbReference type="NCBI Taxonomy" id="314283"/>
    <lineage>
        <taxon>Bacteria</taxon>
        <taxon>Pseudomonadati</taxon>
        <taxon>Pseudomonadota</taxon>
        <taxon>Gammaproteobacteria</taxon>
        <taxon>Oceanospirillales</taxon>
        <taxon>Saccharospirillaceae</taxon>
        <taxon>Reinekea</taxon>
    </lineage>
</organism>
<dbReference type="RefSeq" id="WP_008046247.1">
    <property type="nucleotide sequence ID" value="NZ_CH724152.1"/>
</dbReference>
<keyword evidence="3" id="KW-1185">Reference proteome</keyword>
<feature type="region of interest" description="Disordered" evidence="1">
    <location>
        <begin position="194"/>
        <end position="225"/>
    </location>
</feature>
<dbReference type="STRING" id="314283.MED297_09641"/>
<proteinExistence type="predicted"/>
<sequence>MAEPQYDLFFNAQLLDGFFEDFVKADLKTLFRTDDAYIDRLFNGQLQSVKTKVDKATAIRFQQAFKKAGAKLIVRPHNPNPKQAKAEPAVEARRAAAANPKSESPAPSSAQLSTTLAAVSGENDDRLIEHHQPDLEPPAQVPSWDIAAPGALLSTSEPKPSVSVDTQHLSLANAGSNLTDPSFEPPANVVSTEHLSVAPPGSDLETLNESQPPVQVDTHHLSVAD</sequence>
<reference evidence="2 3" key="1">
    <citation type="submission" date="2006-02" db="EMBL/GenBank/DDBJ databases">
        <authorList>
            <person name="Pinhassi J."/>
            <person name="Pedros-Alio C."/>
            <person name="Ferriera S."/>
            <person name="Johnson J."/>
            <person name="Kravitz S."/>
            <person name="Halpern A."/>
            <person name="Remington K."/>
            <person name="Beeson K."/>
            <person name="Tran B."/>
            <person name="Rogers Y.-H."/>
            <person name="Friedman R."/>
            <person name="Venter J.C."/>
        </authorList>
    </citation>
    <scope>NUCLEOTIDE SEQUENCE [LARGE SCALE GENOMIC DNA]</scope>
    <source>
        <strain evidence="2 3">MED297</strain>
    </source>
</reference>
<dbReference type="EMBL" id="AAOE01000041">
    <property type="protein sequence ID" value="EAR07493.1"/>
    <property type="molecule type" value="Genomic_DNA"/>
</dbReference>
<protein>
    <submittedName>
        <fullName evidence="2">Uncharacterized protein</fullName>
    </submittedName>
</protein>
<evidence type="ECO:0000313" key="3">
    <source>
        <dbReference type="Proteomes" id="UP000005953"/>
    </source>
</evidence>
<feature type="compositionally biased region" description="Basic and acidic residues" evidence="1">
    <location>
        <begin position="84"/>
        <end position="94"/>
    </location>
</feature>
<dbReference type="AlphaFoldDB" id="A4BK64"/>
<dbReference type="HOGENOM" id="CLU_088897_0_0_6"/>
<dbReference type="OrthoDB" id="6402943at2"/>
<evidence type="ECO:0000256" key="1">
    <source>
        <dbReference type="SAM" id="MobiDB-lite"/>
    </source>
</evidence>
<name>A4BK64_9GAMM</name>
<dbReference type="Proteomes" id="UP000005953">
    <property type="component" value="Unassembled WGS sequence"/>
</dbReference>